<keyword evidence="2" id="KW-0677">Repeat</keyword>
<evidence type="ECO:0000256" key="3">
    <source>
        <dbReference type="ARBA" id="ARBA00022771"/>
    </source>
</evidence>
<evidence type="ECO:0000259" key="6">
    <source>
        <dbReference type="SMART" id="SM00249"/>
    </source>
</evidence>
<evidence type="ECO:0000313" key="7">
    <source>
        <dbReference type="EMBL" id="KAL1204850.1"/>
    </source>
</evidence>
<dbReference type="GO" id="GO:0008270">
    <property type="term" value="F:zinc ion binding"/>
    <property type="evidence" value="ECO:0007669"/>
    <property type="project" value="UniProtKB-KW"/>
</dbReference>
<keyword evidence="4" id="KW-0862">Zinc</keyword>
<organism evidence="7 8">
    <name type="scientific">Cardamine amara subsp. amara</name>
    <dbReference type="NCBI Taxonomy" id="228776"/>
    <lineage>
        <taxon>Eukaryota</taxon>
        <taxon>Viridiplantae</taxon>
        <taxon>Streptophyta</taxon>
        <taxon>Embryophyta</taxon>
        <taxon>Tracheophyta</taxon>
        <taxon>Spermatophyta</taxon>
        <taxon>Magnoliopsida</taxon>
        <taxon>eudicotyledons</taxon>
        <taxon>Gunneridae</taxon>
        <taxon>Pentapetalae</taxon>
        <taxon>rosids</taxon>
        <taxon>malvids</taxon>
        <taxon>Brassicales</taxon>
        <taxon>Brassicaceae</taxon>
        <taxon>Cardamineae</taxon>
        <taxon>Cardamine</taxon>
    </lineage>
</organism>
<keyword evidence="3" id="KW-0863">Zinc-finger</keyword>
<evidence type="ECO:0000256" key="4">
    <source>
        <dbReference type="ARBA" id="ARBA00022833"/>
    </source>
</evidence>
<dbReference type="SMART" id="SM00249">
    <property type="entry name" value="PHD"/>
    <property type="match status" value="3"/>
</dbReference>
<evidence type="ECO:0000313" key="8">
    <source>
        <dbReference type="Proteomes" id="UP001558713"/>
    </source>
</evidence>
<comment type="caution">
    <text evidence="7">The sequence shown here is derived from an EMBL/GenBank/DDBJ whole genome shotgun (WGS) entry which is preliminary data.</text>
</comment>
<protein>
    <submittedName>
        <fullName evidence="7">Protein VACUOLELESS GAMETOPHYTES</fullName>
    </submittedName>
</protein>
<keyword evidence="8" id="KW-1185">Reference proteome</keyword>
<dbReference type="InterPro" id="IPR054483">
    <property type="entry name" value="DC1-like_CT"/>
</dbReference>
<dbReference type="SUPFAM" id="SSF57889">
    <property type="entry name" value="Cysteine-rich domain"/>
    <property type="match status" value="4"/>
</dbReference>
<feature type="domain" description="Zinc finger PHD-type" evidence="6">
    <location>
        <begin position="223"/>
        <end position="284"/>
    </location>
</feature>
<dbReference type="PANTHER" id="PTHR32410:SF214">
    <property type="entry name" value="ZINC FINGER PHD-TYPE DOMAIN-CONTAINING PROTEIN"/>
    <property type="match status" value="1"/>
</dbReference>
<name>A0ABD1AYN7_CARAN</name>
<dbReference type="Proteomes" id="UP001558713">
    <property type="component" value="Unassembled WGS sequence"/>
</dbReference>
<keyword evidence="1" id="KW-0479">Metal-binding</keyword>
<evidence type="ECO:0000256" key="2">
    <source>
        <dbReference type="ARBA" id="ARBA00022737"/>
    </source>
</evidence>
<proteinExistence type="predicted"/>
<gene>
    <name evidence="7" type="ORF">V5N11_017452</name>
</gene>
<reference evidence="7 8" key="1">
    <citation type="submission" date="2024-04" db="EMBL/GenBank/DDBJ databases">
        <title>Genome assembly C_amara_ONT_v2.</title>
        <authorList>
            <person name="Yant L."/>
            <person name="Moore C."/>
            <person name="Slenker M."/>
        </authorList>
    </citation>
    <scope>NUCLEOTIDE SEQUENCE [LARGE SCALE GENOMIC DNA]</scope>
    <source>
        <tissue evidence="7">Leaf</tissue>
    </source>
</reference>
<feature type="domain" description="Zinc finger PHD-type" evidence="6">
    <location>
        <begin position="370"/>
        <end position="432"/>
    </location>
</feature>
<dbReference type="InterPro" id="IPR053192">
    <property type="entry name" value="Vacuole_Formation_Reg"/>
</dbReference>
<dbReference type="InterPro" id="IPR001965">
    <property type="entry name" value="Znf_PHD"/>
</dbReference>
<dbReference type="Pfam" id="PF03107">
    <property type="entry name" value="C1_2"/>
    <property type="match status" value="4"/>
</dbReference>
<accession>A0ABD1AYN7</accession>
<dbReference type="InterPro" id="IPR046349">
    <property type="entry name" value="C1-like_sf"/>
</dbReference>
<dbReference type="EMBL" id="JBANAX010000526">
    <property type="protein sequence ID" value="KAL1204850.1"/>
    <property type="molecule type" value="Genomic_DNA"/>
</dbReference>
<feature type="domain" description="Zinc finger PHD-type" evidence="6">
    <location>
        <begin position="544"/>
        <end position="610"/>
    </location>
</feature>
<sequence>MEELEERDREEQRERNKEGEEVKERERDREGEEEEEKEKEERKKKKKERKKEKKKERRKKKDAEEKDIEPRLKVRCPLSHPAQPHNLFIRIGKAIQSGCYTCAMQEYRTRFYYHCTTCDVDFHDGCHLRPKKMLHPYHLQHPLTFTLLNTATEINNNIQTQSPLVFDRCSWCGNNPETWVYSCSICGFFLDLPCSQKNPLLTIANPKSHHHSLFFLTRPLLAPCDACGMVSASEASYTCFQCNYTVHENCINLPRIIKLTRHPHRLFFTPYLPPTIFLPCRICNRAVDTRFGQYSCKHDEGDCSYVIHSICATHGEVWDGRELEWEPEEAEEIEDVASFTKVGDDLIEYFCHDHYLKLEKYDGVRDAKKQCEACILPIDYRCFYNCTQCDYALHQVCAGLPRKLDHVLHKHRLFLDPTPRDDYEDMTCSACFRKSNGFRYKCVEEYCVIRGCHVDLRCILIPHYFSHKSHDHPVFSSVSYGRDQWTSCWICKKGCGPARLHCTQCEFAMCYRCATIPTELHYKHDEHPLSLCYGETTDDVGIYWCELCEQKIDSQKWFYTCNKCCTTIHRECIFGSSIYMKSGSTFFHNGFQVKIMSNNSVTRLICVVCQDRCSYSVCYSLPQEYGWLEKAICSFRCLQMFIIYPEDM</sequence>
<feature type="region of interest" description="Disordered" evidence="5">
    <location>
        <begin position="1"/>
        <end position="66"/>
    </location>
</feature>
<dbReference type="PANTHER" id="PTHR32410">
    <property type="entry name" value="CYSTEINE/HISTIDINE-RICH C1 DOMAIN FAMILY PROTEIN"/>
    <property type="match status" value="1"/>
</dbReference>
<feature type="compositionally biased region" description="Basic residues" evidence="5">
    <location>
        <begin position="42"/>
        <end position="60"/>
    </location>
</feature>
<evidence type="ECO:0000256" key="5">
    <source>
        <dbReference type="SAM" id="MobiDB-lite"/>
    </source>
</evidence>
<dbReference type="InterPro" id="IPR004146">
    <property type="entry name" value="DC1"/>
</dbReference>
<feature type="compositionally biased region" description="Basic and acidic residues" evidence="5">
    <location>
        <begin position="1"/>
        <end position="30"/>
    </location>
</feature>
<evidence type="ECO:0000256" key="1">
    <source>
        <dbReference type="ARBA" id="ARBA00022723"/>
    </source>
</evidence>
<dbReference type="AlphaFoldDB" id="A0ABD1AYN7"/>
<dbReference type="Pfam" id="PF22926">
    <property type="entry name" value="C1-like_CT"/>
    <property type="match status" value="1"/>
</dbReference>